<comment type="caution">
    <text evidence="4">The sequence shown here is derived from an EMBL/GenBank/DDBJ whole genome shotgun (WGS) entry which is preliminary data.</text>
</comment>
<dbReference type="SUPFAM" id="SSF53613">
    <property type="entry name" value="Ribokinase-like"/>
    <property type="match status" value="1"/>
</dbReference>
<sequence>MSNDTRTILCVGHAAYDVYLPVDGYPAEDTKCECACVTECTGGPSCNAALLCSKWQRERAREIEGERETVLERERGACGSCGLACQIGVDATGDKIMSDLEQSGVSPLVSSEGGSPLSTIIVNTKNGTRTIVTHKPSKAPLSLEGERDYIERLHPDVVLFDGHELQASLQVLEWCPYALSILDAGSLREGTRVLAPLVDVLAVSTRFCSSYLGLGSLADPSLRGNAHSVSSSDIECVSYLDIMAALHDGERERGVQNGEGETLLQNGERETVGERGGGLVVVTMGDRGCIARIGDDGASYHLDAPQVSAVDTTGAGDIFHGALAYTLPLSLRRGCMHSGKDSEASMERGVLSALKVASASGALCCTGMGGSLSIPSLADSVSLAQSMEEWRRLDQ</sequence>
<dbReference type="InterPro" id="IPR029056">
    <property type="entry name" value="Ribokinase-like"/>
</dbReference>
<keyword evidence="1" id="KW-0808">Transferase</keyword>
<dbReference type="InterPro" id="IPR002173">
    <property type="entry name" value="Carboh/pur_kinase_PfkB_CS"/>
</dbReference>
<feature type="domain" description="Carbohydrate kinase PfkB" evidence="3">
    <location>
        <begin position="7"/>
        <end position="145"/>
    </location>
</feature>
<evidence type="ECO:0000313" key="4">
    <source>
        <dbReference type="EMBL" id="GIQ84973.1"/>
    </source>
</evidence>
<accession>A0A9K3GJ74</accession>
<keyword evidence="5" id="KW-1185">Reference proteome</keyword>
<evidence type="ECO:0000313" key="5">
    <source>
        <dbReference type="Proteomes" id="UP000265618"/>
    </source>
</evidence>
<feature type="domain" description="Carbohydrate kinase PfkB" evidence="3">
    <location>
        <begin position="274"/>
        <end position="362"/>
    </location>
</feature>
<evidence type="ECO:0000259" key="3">
    <source>
        <dbReference type="Pfam" id="PF00294"/>
    </source>
</evidence>
<organism evidence="4 5">
    <name type="scientific">Kipferlia bialata</name>
    <dbReference type="NCBI Taxonomy" id="797122"/>
    <lineage>
        <taxon>Eukaryota</taxon>
        <taxon>Metamonada</taxon>
        <taxon>Carpediemonas-like organisms</taxon>
        <taxon>Kipferlia</taxon>
    </lineage>
</organism>
<dbReference type="PANTHER" id="PTHR42774:SF3">
    <property type="entry name" value="KETOHEXOKINASE"/>
    <property type="match status" value="1"/>
</dbReference>
<proteinExistence type="predicted"/>
<dbReference type="InterPro" id="IPR052562">
    <property type="entry name" value="Ketohexokinase-related"/>
</dbReference>
<protein>
    <recommendedName>
        <fullName evidence="3">Carbohydrate kinase PfkB domain-containing protein</fullName>
    </recommendedName>
</protein>
<dbReference type="Pfam" id="PF00294">
    <property type="entry name" value="PfkB"/>
    <property type="match status" value="2"/>
</dbReference>
<gene>
    <name evidence="4" type="ORF">KIPB_006572</name>
</gene>
<dbReference type="GO" id="GO:0016301">
    <property type="term" value="F:kinase activity"/>
    <property type="evidence" value="ECO:0007669"/>
    <property type="project" value="UniProtKB-KW"/>
</dbReference>
<dbReference type="Gene3D" id="3.40.1190.20">
    <property type="match status" value="1"/>
</dbReference>
<dbReference type="OrthoDB" id="204058at2759"/>
<keyword evidence="2" id="KW-0418">Kinase</keyword>
<evidence type="ECO:0000256" key="1">
    <source>
        <dbReference type="ARBA" id="ARBA00022679"/>
    </source>
</evidence>
<dbReference type="EMBL" id="BDIP01001708">
    <property type="protein sequence ID" value="GIQ84973.1"/>
    <property type="molecule type" value="Genomic_DNA"/>
</dbReference>
<dbReference type="AlphaFoldDB" id="A0A9K3GJ74"/>
<dbReference type="PROSITE" id="PS00584">
    <property type="entry name" value="PFKB_KINASES_2"/>
    <property type="match status" value="1"/>
</dbReference>
<dbReference type="InterPro" id="IPR011611">
    <property type="entry name" value="PfkB_dom"/>
</dbReference>
<evidence type="ECO:0000256" key="2">
    <source>
        <dbReference type="ARBA" id="ARBA00022777"/>
    </source>
</evidence>
<dbReference type="Proteomes" id="UP000265618">
    <property type="component" value="Unassembled WGS sequence"/>
</dbReference>
<dbReference type="PANTHER" id="PTHR42774">
    <property type="entry name" value="PHOSPHOTRANSFERASE SYSTEM TRANSPORT PROTEIN"/>
    <property type="match status" value="1"/>
</dbReference>
<reference evidence="4 5" key="1">
    <citation type="journal article" date="2018" name="PLoS ONE">
        <title>The draft genome of Kipferlia bialata reveals reductive genome evolution in fornicate parasites.</title>
        <authorList>
            <person name="Tanifuji G."/>
            <person name="Takabayashi S."/>
            <person name="Kume K."/>
            <person name="Takagi M."/>
            <person name="Nakayama T."/>
            <person name="Kamikawa R."/>
            <person name="Inagaki Y."/>
            <person name="Hashimoto T."/>
        </authorList>
    </citation>
    <scope>NUCLEOTIDE SEQUENCE [LARGE SCALE GENOMIC DNA]</scope>
    <source>
        <strain evidence="4">NY0173</strain>
    </source>
</reference>
<name>A0A9K3GJ74_9EUKA</name>